<reference evidence="4" key="1">
    <citation type="submission" date="2021-02" db="EMBL/GenBank/DDBJ databases">
        <authorList>
            <person name="Dougan E. K."/>
            <person name="Rhodes N."/>
            <person name="Thang M."/>
            <person name="Chan C."/>
        </authorList>
    </citation>
    <scope>NUCLEOTIDE SEQUENCE</scope>
</reference>
<organism evidence="4 5">
    <name type="scientific">Polarella glacialis</name>
    <name type="common">Dinoflagellate</name>
    <dbReference type="NCBI Taxonomy" id="89957"/>
    <lineage>
        <taxon>Eukaryota</taxon>
        <taxon>Sar</taxon>
        <taxon>Alveolata</taxon>
        <taxon>Dinophyceae</taxon>
        <taxon>Suessiales</taxon>
        <taxon>Suessiaceae</taxon>
        <taxon>Polarella</taxon>
    </lineage>
</organism>
<dbReference type="InterPro" id="IPR011989">
    <property type="entry name" value="ARM-like"/>
</dbReference>
<dbReference type="PANTHER" id="PTHR12984">
    <property type="entry name" value="SCY1-RELATED S/T PROTEIN KINASE-LIKE"/>
    <property type="match status" value="1"/>
</dbReference>
<dbReference type="GO" id="GO:0005524">
    <property type="term" value="F:ATP binding"/>
    <property type="evidence" value="ECO:0007669"/>
    <property type="project" value="InterPro"/>
</dbReference>
<protein>
    <recommendedName>
        <fullName evidence="3">Protein kinase domain-containing protein</fullName>
    </recommendedName>
</protein>
<feature type="region of interest" description="Disordered" evidence="2">
    <location>
        <begin position="1824"/>
        <end position="2118"/>
    </location>
</feature>
<feature type="compositionally biased region" description="Basic and acidic residues" evidence="2">
    <location>
        <begin position="1835"/>
        <end position="1849"/>
    </location>
</feature>
<feature type="compositionally biased region" description="Low complexity" evidence="2">
    <location>
        <begin position="1742"/>
        <end position="1754"/>
    </location>
</feature>
<dbReference type="Proteomes" id="UP000626109">
    <property type="component" value="Unassembled WGS sequence"/>
</dbReference>
<feature type="domain" description="Protein kinase" evidence="3">
    <location>
        <begin position="682"/>
        <end position="950"/>
    </location>
</feature>
<feature type="region of interest" description="Disordered" evidence="2">
    <location>
        <begin position="1275"/>
        <end position="1318"/>
    </location>
</feature>
<dbReference type="Pfam" id="PF02985">
    <property type="entry name" value="HEAT"/>
    <property type="match status" value="1"/>
</dbReference>
<evidence type="ECO:0000313" key="5">
    <source>
        <dbReference type="Proteomes" id="UP000626109"/>
    </source>
</evidence>
<comment type="caution">
    <text evidence="4">The sequence shown here is derived from an EMBL/GenBank/DDBJ whole genome shotgun (WGS) entry which is preliminary data.</text>
</comment>
<dbReference type="Gene3D" id="3.30.200.20">
    <property type="entry name" value="Phosphorylase Kinase, domain 1"/>
    <property type="match status" value="1"/>
</dbReference>
<evidence type="ECO:0000256" key="2">
    <source>
        <dbReference type="SAM" id="MobiDB-lite"/>
    </source>
</evidence>
<dbReference type="EMBL" id="CAJNNW010033584">
    <property type="protein sequence ID" value="CAE8719595.1"/>
    <property type="molecule type" value="Genomic_DNA"/>
</dbReference>
<sequence>MPPVSKIPNPRYVIERRSRARSAVTAALEGYRAESDSLGAATVIIGVLGPEEKNHLLRLLTDEGDGGVRQQADVALHLAKDPTPSVKKAVASACVAVVRFRAKSNQLLGTSIGPRLWRTASGQGRLKKLGRPSVVNTRKVCQTVRDYLLQHSSYTAKRIKVAGKIVQVHNLKRSRRALWTSSAQMQKLLCLRAWYTHLGKHQSHFKKLKCRSDVCTFCHKYDKVFLPSLRTLLSQSESKMIAHQPDYWKAIQVYWNSLKLQGKTDPDDQCALQYVRAAIKYMRRMLAARAALPVPDVAGALGARLDFHKDEADAMAALAKANVILECCEHHFSGVKRQHGVREDKVDNLEHHCVDIQLDFMENMTTPLGPEEAQDWFWATARQSITTLGFYAHYWLNGVEHHQYFHFISDILNHDSAFAVQAFGDLLLRLGLSDQHTVLHVFADCGPHFRSYEFLWCLVEVCKSKFPTVFLHFLLEHHGKGRNDGQFGLQRRWAVDYARDHVISDVSDMKGALEAGAMMTMSLDPPPAGPSYHIVVFTAAAKPKFVDKLDNSKTDLQIEYTYCLRIQRHPVPMYVAVIKDFVYSDRSTDEQQGVSIGNVVMKRQPAKEESWRVSYRKTEPEKDHLNVGVLQRRLDHQKHAKLANLASRADPEIVKLARDQRRVFSVDFFAGSSLQNGGGMFKNLLSKVGWGELPSSFGFTVGEKVELPFSWQWELHKGLKKSDGSAVSIFICGKKDLDIQQVAAAKNAEQMAKSLRHPNILRAHSSCEVEGAFYIATEEVVPLLSHQPVEGDERDPSVWGLWQALDALSFLHTSGFTHGLFGPASIFVTPQGDYRLGGFELCQKGGDTGSIIASRRRIGPVVSGWPDPPSGLQNGGVPSIGIDMWGASLMMAYVFTAAGGGRHGADVRIDMKRSLQDVPTELRKTFSELQDPKPLRGRSPIAEAMALQFFQQNATVQVMSFLFVLAIKSAEEKEAFFEGLPALIDSLPRGVQKRQVLPELLAAQKFPGQEAAQVLPSILKLAKSLTNEEFREKVAPLVAQLFAAPDRAVRFRLLCSIGEMIEFLDDTMINDKIFPECVNGFTDSNGPIREATVKSMIFFVPRLRPKLVESRVVKMLVKMLQDPEASIRTNAVICVGRVATSLPKSCQNQTVGQVIGAGLKDPFGPCRSAALHTLSATAGIFTPEELAQRMLPAVCHRLVDPDQAVAETAFLMMATLQQTLRQLVNERRTAAAEAPMPTGSAPLDASQGANAWGSWALSTVGSVVGQKLMGTMGPAATAPHVAPHQLPGAGNASVQGSSAPAPPAAPRTTSGSGNVGMNLRMNPVAPAVAAASASGGGGGGGVAGGASGSSLGLGADDWGDDDGGDFWNEFGDVPDADMVRTRSMGSDSGGDSPMFAAPAPVKALPGAETQQGKACSPGSHAKSYTFFSPAAKNNILTSGLHACTKGCDCPQGKLTVSARFKDNAFANPVVGDINFTRAYHSLHGHSMLWGMFALRTMLVSLKDTLARVTPLTVQLNMLAVPCWSRSDSANCQPLQRKVISASGILVFFASGLRKTFRAGGKKPRKGVKLAVQAAAESDEDVPGVQNVFQEAFPIDKMQNGFNAAKGFMSWGFGRVAETANKISDDIANSEVAKEAERLAQRTENALVHGATEVSKFTEATVAKVSEKISTMEEDFQPALASTQERVKELSEKAAPKLQEAQDTAKKSFSGAAQWGAKTAIWFQSLGGAAHADSDEEDEDDAASPSASAPGSSEAPKAKCPKCSGKGMDLMGNPCSCPLGEAAAAAFDAQREAAPVGARGYPATLAAAPVAASMAAPVAASMAPLGVNGADGEAEAEARKEAAENAKAEAEAQAIAEAEAQAKAEADAQAARKEAEEKAKAEADAKAKAAAEETAQKEAEEKAKVEAEAKVKAAAEETARKEAEEKAKAEAEAQAKAEVAETARKEVEERAKAEAEAREKAEAETKAKAAAEEAEEKAKAEAEAKAKAEAEETALKEVEEKAKVEAEAQAKAEAETKAKAAAEEIALKEAEDKAKAEAEAKVKAEAEETARKEVEEKAKAEAEAKKEEEEAAQKEAEEKANAEAEAKTKAEAEEKAKKEAEEKVKAEAKVKAGEEEDAE</sequence>
<feature type="compositionally biased region" description="Basic and acidic residues" evidence="2">
    <location>
        <begin position="1859"/>
        <end position="2112"/>
    </location>
</feature>
<dbReference type="GO" id="GO:0004672">
    <property type="term" value="F:protein kinase activity"/>
    <property type="evidence" value="ECO:0007669"/>
    <property type="project" value="InterPro"/>
</dbReference>
<dbReference type="SUPFAM" id="SSF56112">
    <property type="entry name" value="Protein kinase-like (PK-like)"/>
    <property type="match status" value="1"/>
</dbReference>
<dbReference type="InterPro" id="IPR000357">
    <property type="entry name" value="HEAT"/>
</dbReference>
<dbReference type="PANTHER" id="PTHR12984:SF3">
    <property type="entry name" value="N-TERMINAL KINASE-LIKE PROTEIN"/>
    <property type="match status" value="1"/>
</dbReference>
<accession>A0A813L341</accession>
<proteinExistence type="predicted"/>
<dbReference type="InterPro" id="IPR000719">
    <property type="entry name" value="Prot_kinase_dom"/>
</dbReference>
<dbReference type="InterPro" id="IPR051177">
    <property type="entry name" value="CIK-Related_Protein"/>
</dbReference>
<dbReference type="Gene3D" id="1.10.510.10">
    <property type="entry name" value="Transferase(Phosphotransferase) domain 1"/>
    <property type="match status" value="1"/>
</dbReference>
<dbReference type="InterPro" id="IPR011009">
    <property type="entry name" value="Kinase-like_dom_sf"/>
</dbReference>
<dbReference type="InterPro" id="IPR016024">
    <property type="entry name" value="ARM-type_fold"/>
</dbReference>
<feature type="region of interest" description="Disordered" evidence="2">
    <location>
        <begin position="1727"/>
        <end position="1760"/>
    </location>
</feature>
<dbReference type="Gene3D" id="1.25.10.10">
    <property type="entry name" value="Leucine-rich Repeat Variant"/>
    <property type="match status" value="1"/>
</dbReference>
<dbReference type="PROSITE" id="PS50011">
    <property type="entry name" value="PROTEIN_KINASE_DOM"/>
    <property type="match status" value="1"/>
</dbReference>
<evidence type="ECO:0000313" key="4">
    <source>
        <dbReference type="EMBL" id="CAE8719595.1"/>
    </source>
</evidence>
<name>A0A813L341_POLGL</name>
<gene>
    <name evidence="4" type="ORF">PGLA2088_LOCUS40765</name>
</gene>
<evidence type="ECO:0000256" key="1">
    <source>
        <dbReference type="ARBA" id="ARBA00022737"/>
    </source>
</evidence>
<keyword evidence="1" id="KW-0677">Repeat</keyword>
<dbReference type="SUPFAM" id="SSF48371">
    <property type="entry name" value="ARM repeat"/>
    <property type="match status" value="1"/>
</dbReference>
<evidence type="ECO:0000259" key="3">
    <source>
        <dbReference type="PROSITE" id="PS50011"/>
    </source>
</evidence>